<name>A0A951PN53_9CYAN</name>
<dbReference type="AlphaFoldDB" id="A0A951PN53"/>
<evidence type="ECO:0000313" key="2">
    <source>
        <dbReference type="Proteomes" id="UP000753908"/>
    </source>
</evidence>
<dbReference type="Proteomes" id="UP000753908">
    <property type="component" value="Unassembled WGS sequence"/>
</dbReference>
<gene>
    <name evidence="1" type="ORF">KME25_18545</name>
</gene>
<organism evidence="1 2">
    <name type="scientific">Symplocastrum torsivum CPER-KK1</name>
    <dbReference type="NCBI Taxonomy" id="450513"/>
    <lineage>
        <taxon>Bacteria</taxon>
        <taxon>Bacillati</taxon>
        <taxon>Cyanobacteriota</taxon>
        <taxon>Cyanophyceae</taxon>
        <taxon>Oscillatoriophycideae</taxon>
        <taxon>Oscillatoriales</taxon>
        <taxon>Microcoleaceae</taxon>
        <taxon>Symplocastrum</taxon>
    </lineage>
</organism>
<reference evidence="1" key="1">
    <citation type="submission" date="2021-05" db="EMBL/GenBank/DDBJ databases">
        <authorList>
            <person name="Pietrasiak N."/>
            <person name="Ward R."/>
            <person name="Stajich J.E."/>
            <person name="Kurbessoian T."/>
        </authorList>
    </citation>
    <scope>NUCLEOTIDE SEQUENCE</scope>
    <source>
        <strain evidence="1">CPER-KK1</strain>
    </source>
</reference>
<dbReference type="EMBL" id="JAHHIF010000025">
    <property type="protein sequence ID" value="MBW4546423.1"/>
    <property type="molecule type" value="Genomic_DNA"/>
</dbReference>
<protein>
    <submittedName>
        <fullName evidence="1">Uncharacterized protein</fullName>
    </submittedName>
</protein>
<accession>A0A951PN53</accession>
<comment type="caution">
    <text evidence="1">The sequence shown here is derived from an EMBL/GenBank/DDBJ whole genome shotgun (WGS) entry which is preliminary data.</text>
</comment>
<sequence length="54" mass="5815">MAEGIYSDTFFTSIGATAHEQGSQSQLKVFQWLGATGGLHRPDAPTFYLLPSSP</sequence>
<evidence type="ECO:0000313" key="1">
    <source>
        <dbReference type="EMBL" id="MBW4546423.1"/>
    </source>
</evidence>
<reference evidence="1" key="2">
    <citation type="journal article" date="2022" name="Microbiol. Resour. Announc.">
        <title>Metagenome Sequencing to Explore Phylogenomics of Terrestrial Cyanobacteria.</title>
        <authorList>
            <person name="Ward R.D."/>
            <person name="Stajich J.E."/>
            <person name="Johansen J.R."/>
            <person name="Huntemann M."/>
            <person name="Clum A."/>
            <person name="Foster B."/>
            <person name="Foster B."/>
            <person name="Roux S."/>
            <person name="Palaniappan K."/>
            <person name="Varghese N."/>
            <person name="Mukherjee S."/>
            <person name="Reddy T.B.K."/>
            <person name="Daum C."/>
            <person name="Copeland A."/>
            <person name="Chen I.A."/>
            <person name="Ivanova N.N."/>
            <person name="Kyrpides N.C."/>
            <person name="Shapiro N."/>
            <person name="Eloe-Fadrosh E.A."/>
            <person name="Pietrasiak N."/>
        </authorList>
    </citation>
    <scope>NUCLEOTIDE SEQUENCE</scope>
    <source>
        <strain evidence="1">CPER-KK1</strain>
    </source>
</reference>
<proteinExistence type="predicted"/>